<keyword evidence="2" id="KW-1185">Reference proteome</keyword>
<sequence length="102" mass="11053">MSVAQGHVIGDNSNRITLRFGISGVEYDLTAQTSPPHPPFRANNATLTYNGTDQLHSSASFNGRIGPDIFEFNFDNGVVARGHLDTPVVPAQMIQGTGVWRQ</sequence>
<gene>
    <name evidence="1" type="ORF">FSPOR_1801</name>
</gene>
<dbReference type="Proteomes" id="UP000266152">
    <property type="component" value="Unassembled WGS sequence"/>
</dbReference>
<evidence type="ECO:0000313" key="1">
    <source>
        <dbReference type="EMBL" id="RGP74106.1"/>
    </source>
</evidence>
<reference evidence="1 2" key="1">
    <citation type="journal article" date="2018" name="PLoS Pathog.">
        <title>Evolution of structural diversity of trichothecenes, a family of toxins produced by plant pathogenic and entomopathogenic fungi.</title>
        <authorList>
            <person name="Proctor R.H."/>
            <person name="McCormick S.P."/>
            <person name="Kim H.S."/>
            <person name="Cardoza R.E."/>
            <person name="Stanley A.M."/>
            <person name="Lindo L."/>
            <person name="Kelly A."/>
            <person name="Brown D.W."/>
            <person name="Lee T."/>
            <person name="Vaughan M.M."/>
            <person name="Alexander N.J."/>
            <person name="Busman M."/>
            <person name="Gutierrez S."/>
        </authorList>
    </citation>
    <scope>NUCLEOTIDE SEQUENCE [LARGE SCALE GENOMIC DNA]</scope>
    <source>
        <strain evidence="1 2">NRRL 3299</strain>
    </source>
</reference>
<name>A0A395SP14_FUSSP</name>
<dbReference type="AlphaFoldDB" id="A0A395SP14"/>
<accession>A0A395SP14</accession>
<protein>
    <submittedName>
        <fullName evidence="1">Uncharacterized protein</fullName>
    </submittedName>
</protein>
<proteinExistence type="predicted"/>
<evidence type="ECO:0000313" key="2">
    <source>
        <dbReference type="Proteomes" id="UP000266152"/>
    </source>
</evidence>
<dbReference type="EMBL" id="PXOF01000023">
    <property type="protein sequence ID" value="RGP74106.1"/>
    <property type="molecule type" value="Genomic_DNA"/>
</dbReference>
<comment type="caution">
    <text evidence="1">The sequence shown here is derived from an EMBL/GenBank/DDBJ whole genome shotgun (WGS) entry which is preliminary data.</text>
</comment>
<organism evidence="1 2">
    <name type="scientific">Fusarium sporotrichioides</name>
    <dbReference type="NCBI Taxonomy" id="5514"/>
    <lineage>
        <taxon>Eukaryota</taxon>
        <taxon>Fungi</taxon>
        <taxon>Dikarya</taxon>
        <taxon>Ascomycota</taxon>
        <taxon>Pezizomycotina</taxon>
        <taxon>Sordariomycetes</taxon>
        <taxon>Hypocreomycetidae</taxon>
        <taxon>Hypocreales</taxon>
        <taxon>Nectriaceae</taxon>
        <taxon>Fusarium</taxon>
    </lineage>
</organism>